<dbReference type="PANTHER" id="PTHR32282">
    <property type="entry name" value="BINDING PROTEIN TRANSPEPTIDASE, PUTATIVE-RELATED"/>
    <property type="match status" value="1"/>
</dbReference>
<dbReference type="InterPro" id="IPR036950">
    <property type="entry name" value="PBP_transglycosylase"/>
</dbReference>
<reference evidence="13 14" key="1">
    <citation type="journal article" date="2014" name="J. Biotechnol.">
        <title>Complete genome sequence of the actinobacterium Amycolatopsis japonica MG417-CF17(T) (=DSM 44213T) producing (S,S)-N,N'-ethylenediaminedisuccinic acid.</title>
        <authorList>
            <person name="Stegmann E."/>
            <person name="Albersmeier A."/>
            <person name="Spohn M."/>
            <person name="Gert H."/>
            <person name="Weber T."/>
            <person name="Wohlleben W."/>
            <person name="Kalinowski J."/>
            <person name="Ruckert C."/>
        </authorList>
    </citation>
    <scope>NUCLEOTIDE SEQUENCE [LARGE SCALE GENOMIC DNA]</scope>
    <source>
        <strain evidence="14">MG417-CF17 (DSM 44213)</strain>
    </source>
</reference>
<proteinExistence type="predicted"/>
<dbReference type="Pfam" id="PF00912">
    <property type="entry name" value="Transgly"/>
    <property type="match status" value="1"/>
</dbReference>
<evidence type="ECO:0000256" key="2">
    <source>
        <dbReference type="ARBA" id="ARBA00022670"/>
    </source>
</evidence>
<dbReference type="Pfam" id="PF00905">
    <property type="entry name" value="Transpeptidase"/>
    <property type="match status" value="1"/>
</dbReference>
<keyword evidence="6" id="KW-0511">Multifunctional enzyme</keyword>
<dbReference type="KEGG" id="aja:AJAP_09160"/>
<evidence type="ECO:0000256" key="1">
    <source>
        <dbReference type="ARBA" id="ARBA00022645"/>
    </source>
</evidence>
<gene>
    <name evidence="13" type="ORF">AJAP_09160</name>
</gene>
<dbReference type="AlphaFoldDB" id="A0A075UQV4"/>
<feature type="region of interest" description="Disordered" evidence="9">
    <location>
        <begin position="623"/>
        <end position="646"/>
    </location>
</feature>
<name>A0A075UQV4_9PSEU</name>
<dbReference type="EMBL" id="CP008953">
    <property type="protein sequence ID" value="AIG74731.1"/>
    <property type="molecule type" value="Genomic_DNA"/>
</dbReference>
<dbReference type="eggNOG" id="COG0744">
    <property type="taxonomic scope" value="Bacteria"/>
</dbReference>
<keyword evidence="10" id="KW-1133">Transmembrane helix</keyword>
<evidence type="ECO:0000256" key="10">
    <source>
        <dbReference type="SAM" id="Phobius"/>
    </source>
</evidence>
<sequence>MENPDEADAPESETTATPEPKPKKRRWRKIVAWTLGLVIGIPVVAFGLAYVLLDVRSPQEVLADLDKTVVLQNADGSELLKVVPPGGDRLFVPYDAVPAKLRDAIVATEDPTFWDNEGFDLTGLGRALVTGVGGGSGITQQYIKKSTGNEDATLTRKFSELVLATKITQQQTKKEIFESYVNIISFGRGTYGPASAMNAYFGRKLDDSMTWSEAAFLAGMIQSPSVHDPYASSHEHAMKRWSYVVNKLVARGYVSQAEAVAMTYPEDAIQAPSETRAGRVTYEQYHIKQQVLAELEQVGYPLDRLRGGAMKVETTIDPRAQAEAEKAVKERLKGQPEHFRASLVAVEPGTGAIRAYNGGGWSVHDYAGTQYGTGSAFQPLLLAAGLERGVNVDEPLKAAASVDFLGETFEFQDQCGEGGKCTLREAMGRGAQGPFVDLAKKLGAEAVREGARAAGIPESVDGAVTLREKDGFLIGPGIAVGRYPLRPSDMAGAYATFAADGMRATPHLVSKIRDENGEIVWERPSDKTPAFQGDEVLSRRIAGTMSQVLATGLKDRPAALKTGDFRFEETDDNAGGWAVGYTPQLATAVWVGSDEPRRMRDAAGEKLTGRTLPSDMWQRFMNGVHRGQPARWPDGSEPRPATTAPR</sequence>
<dbReference type="Gene3D" id="1.10.3810.10">
    <property type="entry name" value="Biosynthetic peptidoglycan transglycosylase-like"/>
    <property type="match status" value="1"/>
</dbReference>
<evidence type="ECO:0000313" key="14">
    <source>
        <dbReference type="Proteomes" id="UP000028492"/>
    </source>
</evidence>
<evidence type="ECO:0000256" key="9">
    <source>
        <dbReference type="SAM" id="MobiDB-lite"/>
    </source>
</evidence>
<keyword evidence="14" id="KW-1185">Reference proteome</keyword>
<dbReference type="Proteomes" id="UP000028492">
    <property type="component" value="Chromosome"/>
</dbReference>
<keyword evidence="1" id="KW-0121">Carboxypeptidase</keyword>
<dbReference type="GO" id="GO:0009002">
    <property type="term" value="F:serine-type D-Ala-D-Ala carboxypeptidase activity"/>
    <property type="evidence" value="ECO:0007669"/>
    <property type="project" value="UniProtKB-EC"/>
</dbReference>
<evidence type="ECO:0000256" key="6">
    <source>
        <dbReference type="ARBA" id="ARBA00023268"/>
    </source>
</evidence>
<evidence type="ECO:0000259" key="12">
    <source>
        <dbReference type="Pfam" id="PF00912"/>
    </source>
</evidence>
<dbReference type="STRING" id="208439.AJAP_09160"/>
<accession>A0A075UQV4</accession>
<dbReference type="HOGENOM" id="CLU_006354_6_1_11"/>
<comment type="catalytic activity">
    <reaction evidence="8">
        <text>[GlcNAc-(1-&gt;4)-Mur2Ac(oyl-L-Ala-gamma-D-Glu-L-Lys-D-Ala-D-Ala)](n)-di-trans,octa-cis-undecaprenyl diphosphate + beta-D-GlcNAc-(1-&gt;4)-Mur2Ac(oyl-L-Ala-gamma-D-Glu-L-Lys-D-Ala-D-Ala)-di-trans,octa-cis-undecaprenyl diphosphate = [GlcNAc-(1-&gt;4)-Mur2Ac(oyl-L-Ala-gamma-D-Glu-L-Lys-D-Ala-D-Ala)](n+1)-di-trans,octa-cis-undecaprenyl diphosphate + di-trans,octa-cis-undecaprenyl diphosphate + H(+)</text>
        <dbReference type="Rhea" id="RHEA:23708"/>
        <dbReference type="Rhea" id="RHEA-COMP:9602"/>
        <dbReference type="Rhea" id="RHEA-COMP:9603"/>
        <dbReference type="ChEBI" id="CHEBI:15378"/>
        <dbReference type="ChEBI" id="CHEBI:58405"/>
        <dbReference type="ChEBI" id="CHEBI:60033"/>
        <dbReference type="ChEBI" id="CHEBI:78435"/>
        <dbReference type="EC" id="2.4.99.28"/>
    </reaction>
</comment>
<evidence type="ECO:0000256" key="5">
    <source>
        <dbReference type="ARBA" id="ARBA00022801"/>
    </source>
</evidence>
<feature type="domain" description="Penicillin-binding protein transpeptidase" evidence="11">
    <location>
        <begin position="342"/>
        <end position="591"/>
    </location>
</feature>
<evidence type="ECO:0000256" key="4">
    <source>
        <dbReference type="ARBA" id="ARBA00022679"/>
    </source>
</evidence>
<keyword evidence="10" id="KW-0812">Transmembrane</keyword>
<dbReference type="RefSeq" id="WP_038509629.1">
    <property type="nucleotide sequence ID" value="NZ_CP008953.1"/>
</dbReference>
<dbReference type="PANTHER" id="PTHR32282:SF33">
    <property type="entry name" value="PEPTIDOGLYCAN GLYCOSYLTRANSFERASE"/>
    <property type="match status" value="1"/>
</dbReference>
<dbReference type="GO" id="GO:0009252">
    <property type="term" value="P:peptidoglycan biosynthetic process"/>
    <property type="evidence" value="ECO:0007669"/>
    <property type="project" value="TreeGrafter"/>
</dbReference>
<dbReference type="SUPFAM" id="SSF56601">
    <property type="entry name" value="beta-lactamase/transpeptidase-like"/>
    <property type="match status" value="1"/>
</dbReference>
<keyword evidence="4" id="KW-0808">Transferase</keyword>
<dbReference type="SUPFAM" id="SSF53955">
    <property type="entry name" value="Lysozyme-like"/>
    <property type="match status" value="1"/>
</dbReference>
<feature type="compositionally biased region" description="Acidic residues" evidence="9">
    <location>
        <begin position="1"/>
        <end position="11"/>
    </location>
</feature>
<dbReference type="InterPro" id="IPR012338">
    <property type="entry name" value="Beta-lactam/transpept-like"/>
</dbReference>
<dbReference type="InterPro" id="IPR001264">
    <property type="entry name" value="Glyco_trans_51"/>
</dbReference>
<evidence type="ECO:0000256" key="8">
    <source>
        <dbReference type="ARBA" id="ARBA00049902"/>
    </source>
</evidence>
<evidence type="ECO:0000313" key="13">
    <source>
        <dbReference type="EMBL" id="AIG74731.1"/>
    </source>
</evidence>
<evidence type="ECO:0000256" key="3">
    <source>
        <dbReference type="ARBA" id="ARBA00022676"/>
    </source>
</evidence>
<dbReference type="GO" id="GO:0030288">
    <property type="term" value="C:outer membrane-bounded periplasmic space"/>
    <property type="evidence" value="ECO:0007669"/>
    <property type="project" value="TreeGrafter"/>
</dbReference>
<keyword evidence="10" id="KW-0472">Membrane</keyword>
<keyword evidence="5" id="KW-0378">Hydrolase</keyword>
<feature type="region of interest" description="Disordered" evidence="9">
    <location>
        <begin position="1"/>
        <end position="23"/>
    </location>
</feature>
<dbReference type="GO" id="GO:0008955">
    <property type="term" value="F:peptidoglycan glycosyltransferase activity"/>
    <property type="evidence" value="ECO:0007669"/>
    <property type="project" value="UniProtKB-EC"/>
</dbReference>
<feature type="domain" description="Glycosyl transferase family 51" evidence="12">
    <location>
        <begin position="88"/>
        <end position="248"/>
    </location>
</feature>
<comment type="catalytic activity">
    <reaction evidence="7">
        <text>Preferential cleavage: (Ac)2-L-Lys-D-Ala-|-D-Ala. Also transpeptidation of peptidyl-alanyl moieties that are N-acyl substituents of D-alanine.</text>
        <dbReference type="EC" id="3.4.16.4"/>
    </reaction>
</comment>
<dbReference type="InterPro" id="IPR023346">
    <property type="entry name" value="Lysozyme-like_dom_sf"/>
</dbReference>
<evidence type="ECO:0000259" key="11">
    <source>
        <dbReference type="Pfam" id="PF00905"/>
    </source>
</evidence>
<keyword evidence="2" id="KW-0645">Protease</keyword>
<dbReference type="GO" id="GO:0006508">
    <property type="term" value="P:proteolysis"/>
    <property type="evidence" value="ECO:0007669"/>
    <property type="project" value="UniProtKB-KW"/>
</dbReference>
<dbReference type="InterPro" id="IPR050396">
    <property type="entry name" value="Glycosyltr_51/Transpeptidase"/>
</dbReference>
<dbReference type="InterPro" id="IPR001460">
    <property type="entry name" value="PCN-bd_Tpept"/>
</dbReference>
<keyword evidence="3" id="KW-0328">Glycosyltransferase</keyword>
<protein>
    <submittedName>
        <fullName evidence="13">Uncharacterized protein</fullName>
    </submittedName>
</protein>
<dbReference type="GO" id="GO:0008658">
    <property type="term" value="F:penicillin binding"/>
    <property type="evidence" value="ECO:0007669"/>
    <property type="project" value="InterPro"/>
</dbReference>
<dbReference type="Gene3D" id="3.40.710.10">
    <property type="entry name" value="DD-peptidase/beta-lactamase superfamily"/>
    <property type="match status" value="1"/>
</dbReference>
<organism evidence="13 14">
    <name type="scientific">Amycolatopsis japonica</name>
    <dbReference type="NCBI Taxonomy" id="208439"/>
    <lineage>
        <taxon>Bacteria</taxon>
        <taxon>Bacillati</taxon>
        <taxon>Actinomycetota</taxon>
        <taxon>Actinomycetes</taxon>
        <taxon>Pseudonocardiales</taxon>
        <taxon>Pseudonocardiaceae</taxon>
        <taxon>Amycolatopsis</taxon>
        <taxon>Amycolatopsis japonica group</taxon>
    </lineage>
</organism>
<feature type="transmembrane region" description="Helical" evidence="10">
    <location>
        <begin position="30"/>
        <end position="53"/>
    </location>
</feature>
<evidence type="ECO:0000256" key="7">
    <source>
        <dbReference type="ARBA" id="ARBA00034000"/>
    </source>
</evidence>